<evidence type="ECO:0000256" key="19">
    <source>
        <dbReference type="ARBA" id="ARBA00048887"/>
    </source>
</evidence>
<dbReference type="PANTHER" id="PTHR11475">
    <property type="entry name" value="OXIDASE/PEROXIDASE"/>
    <property type="match status" value="1"/>
</dbReference>
<evidence type="ECO:0000259" key="24">
    <source>
        <dbReference type="PROSITE" id="PS50835"/>
    </source>
</evidence>
<sequence>MIGLFVSSLLFLQCISGQVLRAHIGKQPVFTYQPKDTSAVEGEAVELTCEAEGDPRPTILWLNNGRTIVPSSRYEFTKANSKLRIYPFQVDDVGSYSCKAENIHGKIEQNFKVNLAQLEKPIIVDAPMSKKANLGEQVALRCGAKGVPKPEISWYFEGIRMPRRNTKYQISDDDSEVVIEKATRHDAGVYACRAKNSIGFASAEATLSVDTTLTDKIDKIITNDTINQIAKQATDNVNRALASTKEANKKDKIDDPENLRQLFRFAANLKTVDLGKAREIYEESIRLIQGHIEKGLNLTQNNLAPNVSYEAVLPVPYIQTLMEKSGCQTGLVILDDCSNMCFHNKYRTYDGQCNNLEHPLWGAAQMGLLRLLPPRYENGFNTPVGWQKGRLYNGFPLPNARKVSQMLVSTSEITPNPHLSAMIMQWGQFVDHDLTLTATALTRHSYNDGAFCNRTCENLDPCFNIQLESDDPKLKNGPPGRLPCLEFERNGAVCGSGETSVIFQRVTYRDQMNILTSFLDGSAIYGNLEVQSLELRDLYSDHGLLRFDIVSEAQKPYLPFEKDSEMDCRRNFSEENPIRCFLAGDFRANEQLGLMSMHTIFLREHNRVAAKLLELNTNWDGETIFQETRKILGAMMQKITYDDWLPRFLGQTAFNELIGEYKGYDPNTNPSISNEFTIALRFAHTLINPVLFRFDKDFKPIKEGHIPLHKAFFAPERLLSEGGVDPLLRGLFAAPLKLTLQHQLVNNELTEKLFNRYHAVALDLPAFNIQRGRDHGLPAYMEYRKFCNLSVFNTWEEMASEIRNQSVLMKLKQLYGHPGNIDFWVGGILERPLSDSLMGPTFACVIADQFKRLRDGDRLWYENDGVFTKLQVQQIKKVSVAKIVCQNGDNIDKIQRNVFEYYGNSTSFYETCDSLPSINLNMWSHCCDNSCNILGPNESRKKRSLKSQKCTDGNGVIHQEGDQWDNECTQCKCMEGKVWCHVRKDCLNMDEDDSDEN</sequence>
<dbReference type="AlphaFoldDB" id="A0A2A2KYW6"/>
<dbReference type="GO" id="GO:0010975">
    <property type="term" value="P:regulation of neuron projection development"/>
    <property type="evidence" value="ECO:0007669"/>
    <property type="project" value="UniProtKB-ARBA"/>
</dbReference>
<evidence type="ECO:0000256" key="2">
    <source>
        <dbReference type="ARBA" id="ARBA00004498"/>
    </source>
</evidence>
<keyword evidence="13 22" id="KW-0408">Iron</keyword>
<organism evidence="25 26">
    <name type="scientific">Diploscapter pachys</name>
    <dbReference type="NCBI Taxonomy" id="2018661"/>
    <lineage>
        <taxon>Eukaryota</taxon>
        <taxon>Metazoa</taxon>
        <taxon>Ecdysozoa</taxon>
        <taxon>Nematoda</taxon>
        <taxon>Chromadorea</taxon>
        <taxon>Rhabditida</taxon>
        <taxon>Rhabditina</taxon>
        <taxon>Rhabditomorpha</taxon>
        <taxon>Rhabditoidea</taxon>
        <taxon>Rhabditidae</taxon>
        <taxon>Diploscapter</taxon>
    </lineage>
</organism>
<dbReference type="InterPro" id="IPR003599">
    <property type="entry name" value="Ig_sub"/>
</dbReference>
<evidence type="ECO:0000256" key="23">
    <source>
        <dbReference type="SAM" id="SignalP"/>
    </source>
</evidence>
<feature type="domain" description="Ig-like" evidence="24">
    <location>
        <begin position="28"/>
        <end position="114"/>
    </location>
</feature>
<comment type="similarity">
    <text evidence="21">Belongs to the peroxidase family. XPO subfamily.</text>
</comment>
<evidence type="ECO:0000256" key="3">
    <source>
        <dbReference type="ARBA" id="ARBA00009588"/>
    </source>
</evidence>
<dbReference type="SMART" id="SM00408">
    <property type="entry name" value="IGc2"/>
    <property type="match status" value="2"/>
</dbReference>
<keyword evidence="11" id="KW-0677">Repeat</keyword>
<comment type="subcellular location">
    <subcellularLocation>
        <location evidence="2">Secreted</location>
        <location evidence="2">Extracellular space</location>
        <location evidence="2">Extracellular matrix</location>
    </subcellularLocation>
</comment>
<comment type="cofactor">
    <cofactor evidence="1">
        <name>heme b</name>
        <dbReference type="ChEBI" id="CHEBI:60344"/>
    </cofactor>
</comment>
<dbReference type="InterPro" id="IPR013098">
    <property type="entry name" value="Ig_I-set"/>
</dbReference>
<evidence type="ECO:0000256" key="13">
    <source>
        <dbReference type="ARBA" id="ARBA00023004"/>
    </source>
</evidence>
<dbReference type="SMART" id="SM00409">
    <property type="entry name" value="IG"/>
    <property type="match status" value="2"/>
</dbReference>
<dbReference type="EMBL" id="LIAE01007466">
    <property type="protein sequence ID" value="PAV79128.1"/>
    <property type="molecule type" value="Genomic_DNA"/>
</dbReference>
<dbReference type="Pfam" id="PF03098">
    <property type="entry name" value="An_peroxidase"/>
    <property type="match status" value="1"/>
</dbReference>
<dbReference type="Proteomes" id="UP000218231">
    <property type="component" value="Unassembled WGS sequence"/>
</dbReference>
<protein>
    <recommendedName>
        <fullName evidence="24">Ig-like domain-containing protein</fullName>
    </recommendedName>
</protein>
<proteinExistence type="inferred from homology"/>
<keyword evidence="15" id="KW-0325">Glycoprotein</keyword>
<feature type="signal peptide" evidence="23">
    <location>
        <begin position="1"/>
        <end position="17"/>
    </location>
</feature>
<feature type="domain" description="Ig-like" evidence="24">
    <location>
        <begin position="121"/>
        <end position="208"/>
    </location>
</feature>
<evidence type="ECO:0000256" key="5">
    <source>
        <dbReference type="ARBA" id="ARBA00022530"/>
    </source>
</evidence>
<keyword evidence="7" id="KW-0433">Leucine-rich repeat</keyword>
<dbReference type="PRINTS" id="PR00457">
    <property type="entry name" value="ANPEROXIDASE"/>
</dbReference>
<dbReference type="InterPro" id="IPR037120">
    <property type="entry name" value="Haem_peroxidase_sf_animal"/>
</dbReference>
<comment type="catalytic activity">
    <reaction evidence="20">
        <text>hypobromite + L-tyrosyl-[protein] + H(+) = 3-bromo-L-tyrosyl-[protein] + H2O</text>
        <dbReference type="Rhea" id="RHEA:69356"/>
        <dbReference type="Rhea" id="RHEA-COMP:10136"/>
        <dbReference type="Rhea" id="RHEA-COMP:17686"/>
        <dbReference type="ChEBI" id="CHEBI:15377"/>
        <dbReference type="ChEBI" id="CHEBI:15378"/>
        <dbReference type="ChEBI" id="CHEBI:29250"/>
        <dbReference type="ChEBI" id="CHEBI:46858"/>
        <dbReference type="ChEBI" id="CHEBI:183512"/>
    </reaction>
    <physiologicalReaction direction="left-to-right" evidence="20">
        <dbReference type="Rhea" id="RHEA:69357"/>
    </physiologicalReaction>
</comment>
<evidence type="ECO:0000313" key="25">
    <source>
        <dbReference type="EMBL" id="PAV79128.1"/>
    </source>
</evidence>
<dbReference type="FunFam" id="2.60.40.10:FF:000299">
    <property type="entry name" value="protogenin isoform X2"/>
    <property type="match status" value="1"/>
</dbReference>
<dbReference type="PANTHER" id="PTHR11475:SF140">
    <property type="entry name" value="PEROXIDASIN HOMOLOG PXN-2"/>
    <property type="match status" value="1"/>
</dbReference>
<dbReference type="PROSITE" id="PS50835">
    <property type="entry name" value="IG_LIKE"/>
    <property type="match status" value="2"/>
</dbReference>
<evidence type="ECO:0000256" key="21">
    <source>
        <dbReference type="ARBA" id="ARBA00061342"/>
    </source>
</evidence>
<comment type="catalytic activity">
    <reaction evidence="17">
        <text>L-lysyl-[collagen] + L-methionyl-[collagen] + H2O2 = [collagen]-L-lysyl-N-S-L-methionyl-[collagen] + 2 H2O + H(+)</text>
        <dbReference type="Rhea" id="RHEA:66020"/>
        <dbReference type="Rhea" id="RHEA-COMP:12751"/>
        <dbReference type="Rhea" id="RHEA-COMP:16949"/>
        <dbReference type="Rhea" id="RHEA-COMP:16951"/>
        <dbReference type="ChEBI" id="CHEBI:15377"/>
        <dbReference type="ChEBI" id="CHEBI:15378"/>
        <dbReference type="ChEBI" id="CHEBI:16044"/>
        <dbReference type="ChEBI" id="CHEBI:16240"/>
        <dbReference type="ChEBI" id="CHEBI:29969"/>
        <dbReference type="ChEBI" id="CHEBI:166867"/>
    </reaction>
    <physiologicalReaction direction="left-to-right" evidence="17">
        <dbReference type="Rhea" id="RHEA:66021"/>
    </physiologicalReaction>
</comment>
<evidence type="ECO:0000313" key="26">
    <source>
        <dbReference type="Proteomes" id="UP000218231"/>
    </source>
</evidence>
<dbReference type="InterPro" id="IPR003598">
    <property type="entry name" value="Ig_sub2"/>
</dbReference>
<dbReference type="SUPFAM" id="SSF48726">
    <property type="entry name" value="Immunoglobulin"/>
    <property type="match status" value="2"/>
</dbReference>
<keyword evidence="5" id="KW-0272">Extracellular matrix</keyword>
<evidence type="ECO:0000256" key="17">
    <source>
        <dbReference type="ARBA" id="ARBA00047610"/>
    </source>
</evidence>
<keyword evidence="6" id="KW-0575">Peroxidase</keyword>
<dbReference type="GO" id="GO:0006979">
    <property type="term" value="P:response to oxidative stress"/>
    <property type="evidence" value="ECO:0007669"/>
    <property type="project" value="InterPro"/>
</dbReference>
<dbReference type="FunFam" id="2.60.40.10:FF:001895">
    <property type="entry name" value="PeroXidasiN (Drosophila peroxidase) homolog"/>
    <property type="match status" value="1"/>
</dbReference>
<keyword evidence="12" id="KW-0560">Oxidoreductase</keyword>
<accession>A0A2A2KYW6</accession>
<dbReference type="InterPro" id="IPR013783">
    <property type="entry name" value="Ig-like_fold"/>
</dbReference>
<evidence type="ECO:0000256" key="7">
    <source>
        <dbReference type="ARBA" id="ARBA00022614"/>
    </source>
</evidence>
<keyword evidence="9 22" id="KW-0479">Metal-binding</keyword>
<dbReference type="STRING" id="2018661.A0A2A2KYW6"/>
<name>A0A2A2KYW6_9BILA</name>
<evidence type="ECO:0000256" key="10">
    <source>
        <dbReference type="ARBA" id="ARBA00022729"/>
    </source>
</evidence>
<dbReference type="GO" id="GO:0020037">
    <property type="term" value="F:heme binding"/>
    <property type="evidence" value="ECO:0007669"/>
    <property type="project" value="InterPro"/>
</dbReference>
<dbReference type="Gene3D" id="2.10.70.10">
    <property type="entry name" value="Complement Module, domain 1"/>
    <property type="match status" value="1"/>
</dbReference>
<dbReference type="InterPro" id="IPR034824">
    <property type="entry name" value="Peroxidasin_peroxidase"/>
</dbReference>
<evidence type="ECO:0000256" key="1">
    <source>
        <dbReference type="ARBA" id="ARBA00001970"/>
    </source>
</evidence>
<evidence type="ECO:0000256" key="4">
    <source>
        <dbReference type="ARBA" id="ARBA00022525"/>
    </source>
</evidence>
<dbReference type="OrthoDB" id="823504at2759"/>
<comment type="catalytic activity">
    <reaction evidence="18">
        <text>L-lysyl-[collagen] + L-methionyl-[collagen] + hypobromite = [collagen]-L-lysyl-N-S-L-methionyl-[collagen] + bromide + H2O + H(+)</text>
        <dbReference type="Rhea" id="RHEA:66024"/>
        <dbReference type="Rhea" id="RHEA-COMP:12751"/>
        <dbReference type="Rhea" id="RHEA-COMP:16949"/>
        <dbReference type="Rhea" id="RHEA-COMP:16951"/>
        <dbReference type="ChEBI" id="CHEBI:15377"/>
        <dbReference type="ChEBI" id="CHEBI:15378"/>
        <dbReference type="ChEBI" id="CHEBI:15858"/>
        <dbReference type="ChEBI" id="CHEBI:16044"/>
        <dbReference type="ChEBI" id="CHEBI:29250"/>
        <dbReference type="ChEBI" id="CHEBI:29969"/>
        <dbReference type="ChEBI" id="CHEBI:166867"/>
    </reaction>
    <physiologicalReaction direction="left-to-right" evidence="18">
        <dbReference type="Rhea" id="RHEA:66025"/>
    </physiologicalReaction>
</comment>
<evidence type="ECO:0000256" key="11">
    <source>
        <dbReference type="ARBA" id="ARBA00022737"/>
    </source>
</evidence>
<keyword evidence="4" id="KW-0964">Secreted</keyword>
<dbReference type="CDD" id="cd09826">
    <property type="entry name" value="peroxidasin_like"/>
    <property type="match status" value="1"/>
</dbReference>
<dbReference type="Gene3D" id="2.60.40.10">
    <property type="entry name" value="Immunoglobulins"/>
    <property type="match status" value="2"/>
</dbReference>
<evidence type="ECO:0000256" key="9">
    <source>
        <dbReference type="ARBA" id="ARBA00022723"/>
    </source>
</evidence>
<evidence type="ECO:0000256" key="6">
    <source>
        <dbReference type="ARBA" id="ARBA00022559"/>
    </source>
</evidence>
<comment type="catalytic activity">
    <reaction evidence="19">
        <text>L-tyrosyl-[protein] + bromide + H2O2 + H(+) = 3-bromo-L-tyrosyl-[protein] + 2 H2O</text>
        <dbReference type="Rhea" id="RHEA:69360"/>
        <dbReference type="Rhea" id="RHEA-COMP:10136"/>
        <dbReference type="Rhea" id="RHEA-COMP:17686"/>
        <dbReference type="ChEBI" id="CHEBI:15377"/>
        <dbReference type="ChEBI" id="CHEBI:15378"/>
        <dbReference type="ChEBI" id="CHEBI:15858"/>
        <dbReference type="ChEBI" id="CHEBI:16240"/>
        <dbReference type="ChEBI" id="CHEBI:46858"/>
        <dbReference type="ChEBI" id="CHEBI:183512"/>
    </reaction>
    <physiologicalReaction direction="left-to-right" evidence="19">
        <dbReference type="Rhea" id="RHEA:69361"/>
    </physiologicalReaction>
</comment>
<dbReference type="InterPro" id="IPR010255">
    <property type="entry name" value="Haem_peroxidase_sf"/>
</dbReference>
<keyword evidence="14" id="KW-1015">Disulfide bond</keyword>
<evidence type="ECO:0000256" key="16">
    <source>
        <dbReference type="ARBA" id="ARBA00047544"/>
    </source>
</evidence>
<keyword evidence="10 23" id="KW-0732">Signal</keyword>
<keyword evidence="8 22" id="KW-0349">Heme</keyword>
<evidence type="ECO:0000256" key="22">
    <source>
        <dbReference type="PIRSR" id="PIRSR619791-2"/>
    </source>
</evidence>
<dbReference type="InterPro" id="IPR007110">
    <property type="entry name" value="Ig-like_dom"/>
</dbReference>
<dbReference type="GO" id="GO:0004601">
    <property type="term" value="F:peroxidase activity"/>
    <property type="evidence" value="ECO:0007669"/>
    <property type="project" value="UniProtKB-KW"/>
</dbReference>
<dbReference type="InterPro" id="IPR036179">
    <property type="entry name" value="Ig-like_dom_sf"/>
</dbReference>
<feature type="chain" id="PRO_5012697222" description="Ig-like domain-containing protein" evidence="23">
    <location>
        <begin position="18"/>
        <end position="997"/>
    </location>
</feature>
<evidence type="ECO:0000256" key="8">
    <source>
        <dbReference type="ARBA" id="ARBA00022617"/>
    </source>
</evidence>
<comment type="caution">
    <text evidence="25">The sequence shown here is derived from an EMBL/GenBank/DDBJ whole genome shotgun (WGS) entry which is preliminary data.</text>
</comment>
<reference evidence="25 26" key="1">
    <citation type="journal article" date="2017" name="Curr. Biol.">
        <title>Genome architecture and evolution of a unichromosomal asexual nematode.</title>
        <authorList>
            <person name="Fradin H."/>
            <person name="Zegar C."/>
            <person name="Gutwein M."/>
            <person name="Lucas J."/>
            <person name="Kovtun M."/>
            <person name="Corcoran D."/>
            <person name="Baugh L.R."/>
            <person name="Kiontke K."/>
            <person name="Gunsalus K."/>
            <person name="Fitch D.H."/>
            <person name="Piano F."/>
        </authorList>
    </citation>
    <scope>NUCLEOTIDE SEQUENCE [LARGE SCALE GENOMIC DNA]</scope>
    <source>
        <strain evidence="25">PF1309</strain>
    </source>
</reference>
<dbReference type="GO" id="GO:0005615">
    <property type="term" value="C:extracellular space"/>
    <property type="evidence" value="ECO:0007669"/>
    <property type="project" value="TreeGrafter"/>
</dbReference>
<gene>
    <name evidence="25" type="ORF">WR25_03206</name>
</gene>
<dbReference type="Pfam" id="PF07679">
    <property type="entry name" value="I-set"/>
    <property type="match status" value="2"/>
</dbReference>
<evidence type="ECO:0000256" key="14">
    <source>
        <dbReference type="ARBA" id="ARBA00023157"/>
    </source>
</evidence>
<evidence type="ECO:0000256" key="20">
    <source>
        <dbReference type="ARBA" id="ARBA00049501"/>
    </source>
</evidence>
<dbReference type="GO" id="GO:0005604">
    <property type="term" value="C:basement membrane"/>
    <property type="evidence" value="ECO:0007669"/>
    <property type="project" value="UniProtKB-ARBA"/>
</dbReference>
<dbReference type="GO" id="GO:0046872">
    <property type="term" value="F:metal ion binding"/>
    <property type="evidence" value="ECO:0007669"/>
    <property type="project" value="UniProtKB-KW"/>
</dbReference>
<dbReference type="Gene3D" id="1.10.640.10">
    <property type="entry name" value="Haem peroxidase domain superfamily, animal type"/>
    <property type="match status" value="1"/>
</dbReference>
<feature type="binding site" description="axial binding residue" evidence="22">
    <location>
        <position position="684"/>
    </location>
    <ligand>
        <name>heme b</name>
        <dbReference type="ChEBI" id="CHEBI:60344"/>
    </ligand>
    <ligandPart>
        <name>Fe</name>
        <dbReference type="ChEBI" id="CHEBI:18248"/>
    </ligandPart>
</feature>
<dbReference type="FunFam" id="1.10.640.10:FF:000001">
    <property type="entry name" value="Peroxidasin homolog"/>
    <property type="match status" value="1"/>
</dbReference>
<comment type="catalytic activity">
    <reaction evidence="16">
        <text>bromide + H2O2 = hypobromite + H2O</text>
        <dbReference type="Rhea" id="RHEA:66016"/>
        <dbReference type="ChEBI" id="CHEBI:15377"/>
        <dbReference type="ChEBI" id="CHEBI:15858"/>
        <dbReference type="ChEBI" id="CHEBI:16240"/>
        <dbReference type="ChEBI" id="CHEBI:29250"/>
    </reaction>
    <physiologicalReaction direction="left-to-right" evidence="16">
        <dbReference type="Rhea" id="RHEA:66017"/>
    </physiologicalReaction>
</comment>
<dbReference type="PROSITE" id="PS50292">
    <property type="entry name" value="PEROXIDASE_3"/>
    <property type="match status" value="1"/>
</dbReference>
<comment type="similarity">
    <text evidence="3">Belongs to the immunoglobulin superfamily. DCC family.</text>
</comment>
<dbReference type="InterPro" id="IPR019791">
    <property type="entry name" value="Haem_peroxidase_animal"/>
</dbReference>
<evidence type="ECO:0000256" key="18">
    <source>
        <dbReference type="ARBA" id="ARBA00048396"/>
    </source>
</evidence>
<evidence type="ECO:0000256" key="15">
    <source>
        <dbReference type="ARBA" id="ARBA00023180"/>
    </source>
</evidence>
<evidence type="ECO:0000256" key="12">
    <source>
        <dbReference type="ARBA" id="ARBA00023002"/>
    </source>
</evidence>
<keyword evidence="26" id="KW-1185">Reference proteome</keyword>
<dbReference type="SUPFAM" id="SSF48113">
    <property type="entry name" value="Heme-dependent peroxidases"/>
    <property type="match status" value="1"/>
</dbReference>